<keyword evidence="3" id="KW-1185">Reference proteome</keyword>
<protein>
    <recommendedName>
        <fullName evidence="1">DUF397 domain-containing protein</fullName>
    </recommendedName>
</protein>
<dbReference type="EMBL" id="JACHJJ010000003">
    <property type="protein sequence ID" value="MBB5961975.1"/>
    <property type="molecule type" value="Genomic_DNA"/>
</dbReference>
<dbReference type="Proteomes" id="UP000562352">
    <property type="component" value="Unassembled WGS sequence"/>
</dbReference>
<dbReference type="Pfam" id="PF04149">
    <property type="entry name" value="DUF397"/>
    <property type="match status" value="1"/>
</dbReference>
<dbReference type="InterPro" id="IPR007278">
    <property type="entry name" value="DUF397"/>
</dbReference>
<evidence type="ECO:0000259" key="1">
    <source>
        <dbReference type="Pfam" id="PF04149"/>
    </source>
</evidence>
<organism evidence="2 3">
    <name type="scientific">Planomonospora venezuelensis</name>
    <dbReference type="NCBI Taxonomy" id="1999"/>
    <lineage>
        <taxon>Bacteria</taxon>
        <taxon>Bacillati</taxon>
        <taxon>Actinomycetota</taxon>
        <taxon>Actinomycetes</taxon>
        <taxon>Streptosporangiales</taxon>
        <taxon>Streptosporangiaceae</taxon>
        <taxon>Planomonospora</taxon>
    </lineage>
</organism>
<accession>A0A841D196</accession>
<sequence>MENRGSRGPVWRKSSYSTEQEFGTCVEVAELGDLLGVRDSKNASGPHLIFTRESWSAFTEAIKSRSV</sequence>
<evidence type="ECO:0000313" key="3">
    <source>
        <dbReference type="Proteomes" id="UP000562352"/>
    </source>
</evidence>
<evidence type="ECO:0000313" key="2">
    <source>
        <dbReference type="EMBL" id="MBB5961975.1"/>
    </source>
</evidence>
<proteinExistence type="predicted"/>
<comment type="caution">
    <text evidence="2">The sequence shown here is derived from an EMBL/GenBank/DDBJ whole genome shotgun (WGS) entry which is preliminary data.</text>
</comment>
<name>A0A841D196_PLAVE</name>
<reference evidence="2 3" key="1">
    <citation type="submission" date="2020-08" db="EMBL/GenBank/DDBJ databases">
        <title>Genomic Encyclopedia of Type Strains, Phase III (KMG-III): the genomes of soil and plant-associated and newly described type strains.</title>
        <authorList>
            <person name="Whitman W."/>
        </authorList>
    </citation>
    <scope>NUCLEOTIDE SEQUENCE [LARGE SCALE GENOMIC DNA]</scope>
    <source>
        <strain evidence="2 3">CECT 3303</strain>
    </source>
</reference>
<dbReference type="RefSeq" id="WP_184939621.1">
    <property type="nucleotide sequence ID" value="NZ_BAAAWZ010000001.1"/>
</dbReference>
<gene>
    <name evidence="2" type="ORF">FHS22_001234</name>
</gene>
<dbReference type="AlphaFoldDB" id="A0A841D196"/>
<feature type="domain" description="DUF397" evidence="1">
    <location>
        <begin position="10"/>
        <end position="63"/>
    </location>
</feature>